<name>A0A9W4UNG3_9PLEO</name>
<evidence type="ECO:0000259" key="1">
    <source>
        <dbReference type="Pfam" id="PF06985"/>
    </source>
</evidence>
<dbReference type="PANTHER" id="PTHR24148">
    <property type="entry name" value="ANKYRIN REPEAT DOMAIN-CONTAINING PROTEIN 39 HOMOLOG-RELATED"/>
    <property type="match status" value="1"/>
</dbReference>
<dbReference type="Proteomes" id="UP001152607">
    <property type="component" value="Unassembled WGS sequence"/>
</dbReference>
<evidence type="ECO:0000313" key="3">
    <source>
        <dbReference type="Proteomes" id="UP001152607"/>
    </source>
</evidence>
<comment type="caution">
    <text evidence="2">The sequence shown here is derived from an EMBL/GenBank/DDBJ whole genome shotgun (WGS) entry which is preliminary data.</text>
</comment>
<sequence>MDIGLTVGMAAAAFFACAWWASTYSYDYAAGAPIDPKSQIRLLRQENIEGRKTRYSLVPIAVKDLPNTHYTALSYTWGSASGQRHNFELRPGKERLGQRVRITENLRDFLEVYKSNTAPGTSDLIYVDALCINQEDMEERSQQVLLMHQVYSHANKTIVWLGRGKPDVNVSLANLHRGLASNNRYLPSDYKTAIQDICNQKYWERLWVVQECLLSGNTEIWYRKNSFLWRDIDMLVQQCDIARPGRYNRWTMEMKARNIFDAKRELYSQFTGTFGLTMKDAIRRFGRQKCSDGRDHVYALLGIIKDLAIDVRYDAEWSFEKMIEQVLRQVLKEICDDPTTVVGKEMEDFRRFVEFMQNEVPLSGADARSLGFEASKINKEMLDPVS</sequence>
<dbReference type="AlphaFoldDB" id="A0A9W4UNG3"/>
<accession>A0A9W4UNG3</accession>
<gene>
    <name evidence="2" type="ORF">PDIGIT_LOCUS11204</name>
</gene>
<dbReference type="InterPro" id="IPR010730">
    <property type="entry name" value="HET"/>
</dbReference>
<evidence type="ECO:0000313" key="2">
    <source>
        <dbReference type="EMBL" id="CAI6338081.1"/>
    </source>
</evidence>
<dbReference type="OrthoDB" id="2157530at2759"/>
<dbReference type="Pfam" id="PF06985">
    <property type="entry name" value="HET"/>
    <property type="match status" value="1"/>
</dbReference>
<keyword evidence="3" id="KW-1185">Reference proteome</keyword>
<organism evidence="2 3">
    <name type="scientific">Periconia digitata</name>
    <dbReference type="NCBI Taxonomy" id="1303443"/>
    <lineage>
        <taxon>Eukaryota</taxon>
        <taxon>Fungi</taxon>
        <taxon>Dikarya</taxon>
        <taxon>Ascomycota</taxon>
        <taxon>Pezizomycotina</taxon>
        <taxon>Dothideomycetes</taxon>
        <taxon>Pleosporomycetidae</taxon>
        <taxon>Pleosporales</taxon>
        <taxon>Massarineae</taxon>
        <taxon>Periconiaceae</taxon>
        <taxon>Periconia</taxon>
    </lineage>
</organism>
<feature type="domain" description="Heterokaryon incompatibility" evidence="1">
    <location>
        <begin position="70"/>
        <end position="211"/>
    </location>
</feature>
<reference evidence="2" key="1">
    <citation type="submission" date="2023-01" db="EMBL/GenBank/DDBJ databases">
        <authorList>
            <person name="Van Ghelder C."/>
            <person name="Rancurel C."/>
        </authorList>
    </citation>
    <scope>NUCLEOTIDE SEQUENCE</scope>
    <source>
        <strain evidence="2">CNCM I-4278</strain>
    </source>
</reference>
<dbReference type="EMBL" id="CAOQHR010000008">
    <property type="protein sequence ID" value="CAI6338081.1"/>
    <property type="molecule type" value="Genomic_DNA"/>
</dbReference>
<dbReference type="PANTHER" id="PTHR24148:SF64">
    <property type="entry name" value="HETEROKARYON INCOMPATIBILITY DOMAIN-CONTAINING PROTEIN"/>
    <property type="match status" value="1"/>
</dbReference>
<dbReference type="InterPro" id="IPR052895">
    <property type="entry name" value="HetReg/Transcr_Mod"/>
</dbReference>
<protein>
    <recommendedName>
        <fullName evidence="1">Heterokaryon incompatibility domain-containing protein</fullName>
    </recommendedName>
</protein>
<proteinExistence type="predicted"/>